<feature type="transmembrane region" description="Helical" evidence="1">
    <location>
        <begin position="405"/>
        <end position="425"/>
    </location>
</feature>
<reference evidence="2" key="2">
    <citation type="submission" date="2022-10" db="EMBL/GenBank/DDBJ databases">
        <authorList>
            <person name="Kostovova I."/>
            <person name="Moravkova M."/>
            <person name="Pechar R."/>
        </authorList>
    </citation>
    <scope>NUCLEOTIDE SEQUENCE</scope>
    <source>
        <strain evidence="2">M356A</strain>
    </source>
</reference>
<dbReference type="RefSeq" id="WP_271870615.1">
    <property type="nucleotide sequence ID" value="NZ_JAOTGU010000015.1"/>
</dbReference>
<feature type="transmembrane region" description="Helical" evidence="1">
    <location>
        <begin position="155"/>
        <end position="172"/>
    </location>
</feature>
<gene>
    <name evidence="2" type="ORF">ODV15_09015</name>
</gene>
<keyword evidence="1" id="KW-1133">Transmembrane helix</keyword>
<feature type="transmembrane region" description="Helical" evidence="1">
    <location>
        <begin position="23"/>
        <end position="45"/>
    </location>
</feature>
<evidence type="ECO:0000256" key="1">
    <source>
        <dbReference type="SAM" id="Phobius"/>
    </source>
</evidence>
<dbReference type="EMBL" id="JAOTGU010000015">
    <property type="protein sequence ID" value="MDB6262685.1"/>
    <property type="molecule type" value="Genomic_DNA"/>
</dbReference>
<evidence type="ECO:0000313" key="2">
    <source>
        <dbReference type="EMBL" id="MDB6262685.1"/>
    </source>
</evidence>
<sequence length="432" mass="50146">MAYLFITTFILTIIAFFINDKEIIAPGFLFSASFFVASLFCVLNIRNWGADLNEITYWVIVLGILEFILVSGFIRIMFKRQYHLRSSNSKILNIQKAHFKIGVLEVIQILFILIIMYTTVRITGEKDIFKAINLMNYSSNGFISESYTLPTYAKMMQTFNFGVGILGEYLFLRELIINKNFSKLLFIEIFLGFTSSLLNGSRGGVFFAIIAIIVFILLIQKTEGNFNFKKYIKTIFVVFILILITLLLMEETTVWVGRGKEDRSIFEYISIYIGAEIKNLDIFISNQIFPVKTDIFGQQTFITIYDFLIKHMHLNIQSYTLNLPFQIVNGFSLGNVYTTFYPWLYDFGYQGVFILTFVMATISEIIYEYALKSSSHFAPYLKLFYGGTIAPCVAFAFFSNRFFEAMNIINISLTFLIWMVLNYLFRNDMYYS</sequence>
<dbReference type="NCBIfam" id="TIGR04370">
    <property type="entry name" value="glyco_rpt_poly"/>
    <property type="match status" value="1"/>
</dbReference>
<keyword evidence="1" id="KW-0472">Membrane</keyword>
<comment type="caution">
    <text evidence="2">The sequence shown here is derived from an EMBL/GenBank/DDBJ whole genome shotgun (WGS) entry which is preliminary data.</text>
</comment>
<dbReference type="AlphaFoldDB" id="A0A9X3WA04"/>
<evidence type="ECO:0000313" key="3">
    <source>
        <dbReference type="Proteomes" id="UP001143700"/>
    </source>
</evidence>
<feature type="transmembrane region" description="Helical" evidence="1">
    <location>
        <begin position="204"/>
        <end position="219"/>
    </location>
</feature>
<organism evidence="2 3">
    <name type="scientific">Lactobacillus amylovorus</name>
    <dbReference type="NCBI Taxonomy" id="1604"/>
    <lineage>
        <taxon>Bacteria</taxon>
        <taxon>Bacillati</taxon>
        <taxon>Bacillota</taxon>
        <taxon>Bacilli</taxon>
        <taxon>Lactobacillales</taxon>
        <taxon>Lactobacillaceae</taxon>
        <taxon>Lactobacillus</taxon>
    </lineage>
</organism>
<feature type="transmembrane region" description="Helical" evidence="1">
    <location>
        <begin position="347"/>
        <end position="367"/>
    </location>
</feature>
<feature type="transmembrane region" description="Helical" evidence="1">
    <location>
        <begin position="57"/>
        <end position="78"/>
    </location>
</feature>
<feature type="transmembrane region" description="Helical" evidence="1">
    <location>
        <begin position="99"/>
        <end position="120"/>
    </location>
</feature>
<name>A0A9X3WA04_LACAM</name>
<proteinExistence type="predicted"/>
<feature type="transmembrane region" description="Helical" evidence="1">
    <location>
        <begin position="231"/>
        <end position="249"/>
    </location>
</feature>
<feature type="transmembrane region" description="Helical" evidence="1">
    <location>
        <begin position="379"/>
        <end position="399"/>
    </location>
</feature>
<reference evidence="2" key="1">
    <citation type="journal article" date="2022" name="Microorganisms">
        <title>Antibiotic Susceptibility, Resistance Gene Determinants and Corresponding Genomic Regions in Lactobacillus amylovorus Isolates Derived from Wild Boars and Domestic Pigs.</title>
        <authorList>
            <person name="Moravkova M."/>
            <person name="Kostovova I."/>
            <person name="Kavanova K."/>
            <person name="Pechar R."/>
            <person name="Stanek S."/>
            <person name="Brychta A."/>
            <person name="Zeman M."/>
            <person name="Kubasova T."/>
        </authorList>
    </citation>
    <scope>NUCLEOTIDE SEQUENCE</scope>
    <source>
        <strain evidence="2">M356A</strain>
    </source>
</reference>
<keyword evidence="1" id="KW-0812">Transmembrane</keyword>
<dbReference type="Proteomes" id="UP001143700">
    <property type="component" value="Unassembled WGS sequence"/>
</dbReference>
<protein>
    <submittedName>
        <fullName evidence="2">Oligosaccharide repeat unit polymerase</fullName>
    </submittedName>
</protein>
<accession>A0A9X3WA04</accession>